<keyword evidence="1" id="KW-0472">Membrane</keyword>
<dbReference type="RefSeq" id="WP_154773270.1">
    <property type="nucleotide sequence ID" value="NZ_JAXHPD010000002.1"/>
</dbReference>
<comment type="caution">
    <text evidence="3">The sequence shown here is derived from an EMBL/GenBank/DDBJ whole genome shotgun (WGS) entry which is preliminary data.</text>
</comment>
<reference evidence="2" key="2">
    <citation type="submission" date="2023-11" db="EMBL/GenBank/DDBJ databases">
        <authorList>
            <person name="Kyselkova M."/>
            <person name="Xanthopoulou K."/>
            <person name="Shestivska V."/>
            <person name="Spanelova P."/>
            <person name="Maixnerova M."/>
            <person name="Higgins P.G."/>
            <person name="Nemec A."/>
        </authorList>
    </citation>
    <scope>NUCLEOTIDE SEQUENCE</scope>
    <source>
        <strain evidence="2">ANC 7225</strain>
    </source>
</reference>
<evidence type="ECO:0000313" key="3">
    <source>
        <dbReference type="EMBL" id="MTD11696.1"/>
    </source>
</evidence>
<evidence type="ECO:0000313" key="2">
    <source>
        <dbReference type="EMBL" id="MDY6550871.1"/>
    </source>
</evidence>
<keyword evidence="1" id="KW-0812">Transmembrane</keyword>
<proteinExistence type="predicted"/>
<reference evidence="3 4" key="1">
    <citation type="submission" date="2019-11" db="EMBL/GenBank/DDBJ databases">
        <authorList>
            <person name="An D."/>
        </authorList>
    </citation>
    <scope>NUCLEOTIDE SEQUENCE [LARGE SCALE GENOMIC DNA]</scope>
    <source>
        <strain evidence="3 4">YIM 103518</strain>
    </source>
</reference>
<dbReference type="Proteomes" id="UP000473854">
    <property type="component" value="Unassembled WGS sequence"/>
</dbReference>
<gene>
    <name evidence="3" type="ORF">GIX10_09695</name>
    <name evidence="2" type="ORF">SKM48_08895</name>
</gene>
<dbReference type="EMBL" id="WLYL01000030">
    <property type="protein sequence ID" value="MTD11696.1"/>
    <property type="molecule type" value="Genomic_DNA"/>
</dbReference>
<accession>A0A6L6GGX0</accession>
<sequence>MLKVGLIILVIACLAMLLGLLYVSFKILRETQKKEALLKKDQATQYQIHPKLKAELDAKKKNEE</sequence>
<dbReference type="AlphaFoldDB" id="A0A6L6GGX0"/>
<evidence type="ECO:0000313" key="4">
    <source>
        <dbReference type="Proteomes" id="UP000473854"/>
    </source>
</evidence>
<evidence type="ECO:0000313" key="5">
    <source>
        <dbReference type="Proteomes" id="UP001284094"/>
    </source>
</evidence>
<protein>
    <submittedName>
        <fullName evidence="3">Uncharacterized protein</fullName>
    </submittedName>
</protein>
<evidence type="ECO:0000256" key="1">
    <source>
        <dbReference type="SAM" id="Phobius"/>
    </source>
</evidence>
<keyword evidence="5" id="KW-1185">Reference proteome</keyword>
<reference evidence="2 5" key="3">
    <citation type="journal article" date="2024" name="Syst. Appl. Microbiol.">
        <title>Evidence for the occurrence of Acinetobacter faecalis in cattle feces and its emended description.</title>
        <authorList>
            <person name="Kyselkova M."/>
            <person name="Xanthopoulou K."/>
            <person name="Shestivska V."/>
            <person name="Spanelova P."/>
            <person name="Maixnerova M."/>
            <person name="Higgins P.G."/>
            <person name="Nemec A."/>
        </authorList>
    </citation>
    <scope>NUCLEOTIDE SEQUENCE [LARGE SCALE GENOMIC DNA]</scope>
    <source>
        <strain evidence="2 5">ANC 7225</strain>
    </source>
</reference>
<dbReference type="Proteomes" id="UP001284094">
    <property type="component" value="Unassembled WGS sequence"/>
</dbReference>
<name>A0A6L6GGX0_9GAMM</name>
<keyword evidence="1" id="KW-1133">Transmembrane helix</keyword>
<feature type="transmembrane region" description="Helical" evidence="1">
    <location>
        <begin position="6"/>
        <end position="25"/>
    </location>
</feature>
<organism evidence="3 4">
    <name type="scientific">Acinetobacter faecalis</name>
    <dbReference type="NCBI Taxonomy" id="2665161"/>
    <lineage>
        <taxon>Bacteria</taxon>
        <taxon>Pseudomonadati</taxon>
        <taxon>Pseudomonadota</taxon>
        <taxon>Gammaproteobacteria</taxon>
        <taxon>Moraxellales</taxon>
        <taxon>Moraxellaceae</taxon>
        <taxon>Acinetobacter</taxon>
    </lineage>
</organism>
<dbReference type="EMBL" id="JAXHPO010000038">
    <property type="protein sequence ID" value="MDY6550871.1"/>
    <property type="molecule type" value="Genomic_DNA"/>
</dbReference>